<accession>A0ABR4G9S0</accession>
<keyword evidence="3" id="KW-1185">Reference proteome</keyword>
<protein>
    <submittedName>
        <fullName evidence="2">Uncharacterized protein</fullName>
    </submittedName>
</protein>
<feature type="region of interest" description="Disordered" evidence="1">
    <location>
        <begin position="1"/>
        <end position="22"/>
    </location>
</feature>
<evidence type="ECO:0000313" key="2">
    <source>
        <dbReference type="EMBL" id="KAL2795345.1"/>
    </source>
</evidence>
<reference evidence="2 3" key="1">
    <citation type="submission" date="2024-07" db="EMBL/GenBank/DDBJ databases">
        <title>Section-level genome sequencing and comparative genomics of Aspergillus sections Usti and Cavernicolus.</title>
        <authorList>
            <consortium name="Lawrence Berkeley National Laboratory"/>
            <person name="Nybo J.L."/>
            <person name="Vesth T.C."/>
            <person name="Theobald S."/>
            <person name="Frisvad J.C."/>
            <person name="Larsen T.O."/>
            <person name="Kjaerboelling I."/>
            <person name="Rothschild-Mancinelli K."/>
            <person name="Lyhne E.K."/>
            <person name="Kogle M.E."/>
            <person name="Barry K."/>
            <person name="Clum A."/>
            <person name="Na H."/>
            <person name="Ledsgaard L."/>
            <person name="Lin J."/>
            <person name="Lipzen A."/>
            <person name="Kuo A."/>
            <person name="Riley R."/>
            <person name="Mondo S."/>
            <person name="Labutti K."/>
            <person name="Haridas S."/>
            <person name="Pangalinan J."/>
            <person name="Salamov A.A."/>
            <person name="Simmons B.A."/>
            <person name="Magnuson J.K."/>
            <person name="Chen J."/>
            <person name="Drula E."/>
            <person name="Henrissat B."/>
            <person name="Wiebenga A."/>
            <person name="Lubbers R.J."/>
            <person name="Gomes A.C."/>
            <person name="Makela M.R."/>
            <person name="Stajich J."/>
            <person name="Grigoriev I.V."/>
            <person name="Mortensen U.H."/>
            <person name="De Vries R.P."/>
            <person name="Baker S.E."/>
            <person name="Andersen M.R."/>
        </authorList>
    </citation>
    <scope>NUCLEOTIDE SEQUENCE [LARGE SCALE GENOMIC DNA]</scope>
    <source>
        <strain evidence="2 3">CBS 209.92</strain>
    </source>
</reference>
<evidence type="ECO:0000256" key="1">
    <source>
        <dbReference type="SAM" id="MobiDB-lite"/>
    </source>
</evidence>
<comment type="caution">
    <text evidence="2">The sequence shown here is derived from an EMBL/GenBank/DDBJ whole genome shotgun (WGS) entry which is preliminary data.</text>
</comment>
<organism evidence="2 3">
    <name type="scientific">Aspergillus keveii</name>
    <dbReference type="NCBI Taxonomy" id="714993"/>
    <lineage>
        <taxon>Eukaryota</taxon>
        <taxon>Fungi</taxon>
        <taxon>Dikarya</taxon>
        <taxon>Ascomycota</taxon>
        <taxon>Pezizomycotina</taxon>
        <taxon>Eurotiomycetes</taxon>
        <taxon>Eurotiomycetidae</taxon>
        <taxon>Eurotiales</taxon>
        <taxon>Aspergillaceae</taxon>
        <taxon>Aspergillus</taxon>
        <taxon>Aspergillus subgen. Nidulantes</taxon>
    </lineage>
</organism>
<sequence>MAPIQPPNSLKKKTNYWDTLSQPPLTRNALKEVQRRVAKPVYGPLTPAQTAEVILRGFDKKWLREISKFSRHGGPDLSALRGFPEPQVNCDNSIEPTNTSSGEGLKFWDYGLKEQAAGSANTTAYSDNFEDHLINHSIYPPGYKYPDGREPAPPSNLVVIKEIIAAPRASVSTYSKEDF</sequence>
<dbReference type="EMBL" id="JBFTWV010000035">
    <property type="protein sequence ID" value="KAL2795345.1"/>
    <property type="molecule type" value="Genomic_DNA"/>
</dbReference>
<gene>
    <name evidence="2" type="ORF">BJX66DRAFT_169014</name>
</gene>
<evidence type="ECO:0000313" key="3">
    <source>
        <dbReference type="Proteomes" id="UP001610563"/>
    </source>
</evidence>
<proteinExistence type="predicted"/>
<name>A0ABR4G9S0_9EURO</name>
<dbReference type="Proteomes" id="UP001610563">
    <property type="component" value="Unassembled WGS sequence"/>
</dbReference>